<organism evidence="2 3">
    <name type="scientific">Actinomadura logoneensis</name>
    <dbReference type="NCBI Taxonomy" id="2293572"/>
    <lineage>
        <taxon>Bacteria</taxon>
        <taxon>Bacillati</taxon>
        <taxon>Actinomycetota</taxon>
        <taxon>Actinomycetes</taxon>
        <taxon>Streptosporangiales</taxon>
        <taxon>Thermomonosporaceae</taxon>
        <taxon>Actinomadura</taxon>
    </lineage>
</organism>
<comment type="caution">
    <text evidence="2">The sequence shown here is derived from an EMBL/GenBank/DDBJ whole genome shotgun (WGS) entry which is preliminary data.</text>
</comment>
<dbReference type="Proteomes" id="UP000261811">
    <property type="component" value="Unassembled WGS sequence"/>
</dbReference>
<name>A0A372JFJ3_9ACTN</name>
<keyword evidence="3" id="KW-1185">Reference proteome</keyword>
<dbReference type="OrthoDB" id="3482409at2"/>
<accession>A0A372JFJ3</accession>
<evidence type="ECO:0000256" key="1">
    <source>
        <dbReference type="SAM" id="Coils"/>
    </source>
</evidence>
<gene>
    <name evidence="2" type="ORF">DZF91_25905</name>
</gene>
<sequence length="73" mass="7758">MESDEARAKVELANARYLQAREEADQAAADLVAACAEAARSGHSIEDLAGETGFTAAELRRRIRELGTVPEAG</sequence>
<evidence type="ECO:0000313" key="3">
    <source>
        <dbReference type="Proteomes" id="UP000261811"/>
    </source>
</evidence>
<protein>
    <submittedName>
        <fullName evidence="2">Uncharacterized protein</fullName>
    </submittedName>
</protein>
<dbReference type="EMBL" id="QURH01000703">
    <property type="protein sequence ID" value="RFU38777.1"/>
    <property type="molecule type" value="Genomic_DNA"/>
</dbReference>
<dbReference type="AlphaFoldDB" id="A0A372JFJ3"/>
<reference evidence="2 3" key="1">
    <citation type="submission" date="2018-08" db="EMBL/GenBank/DDBJ databases">
        <title>Actinomadura jelena sp. nov., a novel Actinomycete isolated from soil in Chad.</title>
        <authorList>
            <person name="Shi L."/>
        </authorList>
    </citation>
    <scope>NUCLEOTIDE SEQUENCE [LARGE SCALE GENOMIC DNA]</scope>
    <source>
        <strain evidence="2 3">NEAU-G17</strain>
    </source>
</reference>
<feature type="coiled-coil region" evidence="1">
    <location>
        <begin position="3"/>
        <end position="30"/>
    </location>
</feature>
<dbReference type="RefSeq" id="WP_117359810.1">
    <property type="nucleotide sequence ID" value="NZ_QURH01000703.1"/>
</dbReference>
<proteinExistence type="predicted"/>
<evidence type="ECO:0000313" key="2">
    <source>
        <dbReference type="EMBL" id="RFU38777.1"/>
    </source>
</evidence>
<keyword evidence="1" id="KW-0175">Coiled coil</keyword>